<dbReference type="SUPFAM" id="SSF56672">
    <property type="entry name" value="DNA/RNA polymerases"/>
    <property type="match status" value="1"/>
</dbReference>
<evidence type="ECO:0000256" key="6">
    <source>
        <dbReference type="ARBA" id="ARBA00022946"/>
    </source>
</evidence>
<sequence>MLQADEDPSEFRYSVTNNISYMYQVYCSYILLFKNTTSQDNFMAAQHLQDGLTMLVRKYYQPVSGWFDVRGDDIDVVFYTDKFNDPPFATQTLDIDGEELASHVYKSNVELLVPQCPSSFISRENRDIPMFLVKATYLESNDAMTLGVTYHHSLMDGTAFWTFMNNWACMCKQLYDQVSPGLVPPIPNPPSFGFPSISHLHKPESQFDHSEYALVDSSNFTRVFLSGKDKIKENLLVISVEQQHKLRQMAQEFGVSFNSMLCAIFWKEISVLRYNARPSTAQDISLFTCATNPRAQLGLSRDLCASPVINLAAPRPIGEIAAMELRDVALLVSQTVAKGSAEYVYSSTSFLLAQRQKEIGNEKLSIAGDKLMLVYVCPAYAKCVVSSSRNFPIYQSDFGFGQPEYVRPPYLPFDGCLRVWPTPQSAGSGTANNEAPLEIYLSQPDYVDFTQSPLLSPFVPWLRQSLHAEAEHPGHVLDEDSTLFASTTKDLISMRDMREDTELVHYMQTGKTLAEQLSVMQACLLNGNVERAQRILIGLYRLYPETMKEAADVSVHNEIVGGLLAAKPRPLTTEALLWYDQMERHYHIKPNTNTFAILISGFVNGGMRNVAVVLMQEMLRCGHTFHDLLLSTYLSDTDIDHIKDVARGIISQGLESSDVATNLLNAVNDAEEKLVSLSAEASKDSSDADHLCSAPTDAVDSNLDAAAEITTIESAAEANTLVSTNVEGIEQLKGSLKSLYTNELEGYNLQLRLERDTYDSALARFREINKRRGDPLLLTDIGALKRLSAEWLPQLEALVEEEQERCEKAKEIGGDRIREQYGRFLTMLDPPKIAIITILEVLRLCSVMPKTNKDHAPKLSGLKTAMLVNALSTAVHNEIRFNRMKLRSNRHITGRNISVARLASSGKLFNMAVRRAKAHELRENSNQDWLDTWDITTKTRIGSLLLSMLIETARIPEYFNDPETGQRTQRMVPAFSHGYELSKGRKFGILRAHSSLRELFKSDALVGVVNARHLPMLVPPRPWLTFNSGGYLSQDEPCMRIKDNAEQLRYLKKASNDDRLYTLLAGLDSLGLTKWSINRPIFDAVRKVWNSGKEVAKIPARTFDTPEPVKPEDYETNDKARVKYGMEMQEWNNNRASQHSERCDCNYKVEIARAFLNYPMYFPHNMDFRGRAYPIPPHFNHLGNDLCRGLLVFHEGRPLGERGMYWLKIHLANLFGKDKLSHDERLEFVDSNLDNIMASADNPVPDSLVDGSPNAAQPWWLEAEDAWQALAACIELTEAVRSPNPEEYVSRLHIHQDGTCNGLQHYAAMGRDTKGAFEVNLMPSDRPQDVYAGVLNGVIRLIEEDAKQGVEEAVALRDKLTRKIVKQTVMTNVYGVTLIGAKEQIAARLREVKDENGQHEFDVVVVSKIALYVAKKIFESLGEMFTQAQQIQNWLNESARRIAKSMPESALESWKRMILESKESQTKFRSALRDAKENSRVLDNETILEIRPDLGPGAQRRKRLNTLATKPMTTVVWTTPLGLTVVQPYRKLVKRNVATTLQSIVVSDSNMPSPVNSQKQKTAFPPNYVHSLDASHMTLSAIECKKAGLVFASVHDSYWTHACDVDMMNNIIRDQFVQLHRRPIMEDLKAEFEDRYKDHMMPVIGWEYVSKDNFIDGGKLKLNKARVTKKTERVQKEKDVEMELAMRHLEACGEAEAEAEADGETEEAYATVQAHQARKEAATAETERVLRAAESLTASLEVVDLRSIELIDPKLDLSGALRQADLIFYTLSFNQKEHAKQAADLRKEYKTRIRLVKISKVAKVSKKKSKTKTKLIVPAAISASSDAAEGAAPATVAAEAVSEQDSAAAALVAESVMQLEKELDAKIAELDQKYVLEYSMRPIILDHRMSAELVKYTNDMIKRGELAGRLVKRVSWVGIEFDPLPEPGDFDIGEVMKSPYFFS</sequence>
<evidence type="ECO:0000313" key="10">
    <source>
        <dbReference type="EMBL" id="KAJ2859077.1"/>
    </source>
</evidence>
<gene>
    <name evidence="10" type="primary">RPO41</name>
    <name evidence="10" type="ORF">GGH94_006303</name>
</gene>
<dbReference type="Gene3D" id="1.25.40.10">
    <property type="entry name" value="Tetratricopeptide repeat domain"/>
    <property type="match status" value="1"/>
</dbReference>
<keyword evidence="3 10" id="KW-0240">DNA-directed RNA polymerase</keyword>
<dbReference type="InterPro" id="IPR024075">
    <property type="entry name" value="DNA-dir_RNA_pol_helix_hairp_sf"/>
</dbReference>
<evidence type="ECO:0000256" key="8">
    <source>
        <dbReference type="ARBA" id="ARBA00048552"/>
    </source>
</evidence>
<dbReference type="InterPro" id="IPR023213">
    <property type="entry name" value="CAT-like_dom_sf"/>
</dbReference>
<dbReference type="Gene3D" id="1.10.287.260">
    <property type="match status" value="1"/>
</dbReference>
<dbReference type="PANTHER" id="PTHR10102">
    <property type="entry name" value="DNA-DIRECTED RNA POLYMERASE, MITOCHONDRIAL"/>
    <property type="match status" value="1"/>
</dbReference>
<dbReference type="InterPro" id="IPR046950">
    <property type="entry name" value="DNA-dir_Rpol_C_phage-type"/>
</dbReference>
<dbReference type="InterPro" id="IPR043502">
    <property type="entry name" value="DNA/RNA_pol_sf"/>
</dbReference>
<evidence type="ECO:0000256" key="5">
    <source>
        <dbReference type="ARBA" id="ARBA00022695"/>
    </source>
</evidence>
<dbReference type="PROSITE" id="PS00489">
    <property type="entry name" value="RNA_POL_PHAGE_2"/>
    <property type="match status" value="1"/>
</dbReference>
<dbReference type="SMART" id="SM01311">
    <property type="entry name" value="RPOL_N"/>
    <property type="match status" value="1"/>
</dbReference>
<keyword evidence="6" id="KW-0809">Transit peptide</keyword>
<dbReference type="InterPro" id="IPR037159">
    <property type="entry name" value="RNA_POL_N_sf"/>
</dbReference>
<dbReference type="InterPro" id="IPR002092">
    <property type="entry name" value="DNA-dir_Rpol_phage-type"/>
</dbReference>
<dbReference type="Gene3D" id="1.10.287.280">
    <property type="match status" value="1"/>
</dbReference>
<dbReference type="GO" id="GO:0001018">
    <property type="term" value="F:mitochondrial promoter sequence-specific DNA binding"/>
    <property type="evidence" value="ECO:0007669"/>
    <property type="project" value="TreeGrafter"/>
</dbReference>
<keyword evidence="11" id="KW-1185">Reference proteome</keyword>
<reference evidence="10" key="1">
    <citation type="submission" date="2022-07" db="EMBL/GenBank/DDBJ databases">
        <title>Phylogenomic reconstructions and comparative analyses of Kickxellomycotina fungi.</title>
        <authorList>
            <person name="Reynolds N.K."/>
            <person name="Stajich J.E."/>
            <person name="Barry K."/>
            <person name="Grigoriev I.V."/>
            <person name="Crous P."/>
            <person name="Smith M.E."/>
        </authorList>
    </citation>
    <scope>NUCLEOTIDE SEQUENCE</scope>
    <source>
        <strain evidence="10">RSA 476</strain>
    </source>
</reference>
<proteinExistence type="inferred from homology"/>
<dbReference type="Gene3D" id="3.30.559.10">
    <property type="entry name" value="Chloramphenicol acetyltransferase-like domain"/>
    <property type="match status" value="2"/>
</dbReference>
<dbReference type="Gene3D" id="1.10.1320.10">
    <property type="entry name" value="DNA-directed RNA polymerase, N-terminal domain"/>
    <property type="match status" value="1"/>
</dbReference>
<dbReference type="FunFam" id="1.10.287.280:FF:000001">
    <property type="entry name" value="DNA-directed RNA polymerase"/>
    <property type="match status" value="1"/>
</dbReference>
<dbReference type="GO" id="GO:0006390">
    <property type="term" value="P:mitochondrial transcription"/>
    <property type="evidence" value="ECO:0007669"/>
    <property type="project" value="TreeGrafter"/>
</dbReference>
<evidence type="ECO:0000256" key="7">
    <source>
        <dbReference type="ARBA" id="ARBA00023163"/>
    </source>
</evidence>
<protein>
    <recommendedName>
        <fullName evidence="2">DNA-directed RNA polymerase</fullName>
        <ecNumber evidence="2">2.7.7.6</ecNumber>
    </recommendedName>
</protein>
<dbReference type="Pfam" id="PF14700">
    <property type="entry name" value="RPOL_N"/>
    <property type="match status" value="1"/>
</dbReference>
<dbReference type="InterPro" id="IPR011990">
    <property type="entry name" value="TPR-like_helical_dom_sf"/>
</dbReference>
<evidence type="ECO:0000256" key="1">
    <source>
        <dbReference type="ARBA" id="ARBA00009493"/>
    </source>
</evidence>
<comment type="caution">
    <text evidence="10">The sequence shown here is derived from an EMBL/GenBank/DDBJ whole genome shotgun (WGS) entry which is preliminary data.</text>
</comment>
<evidence type="ECO:0000313" key="11">
    <source>
        <dbReference type="Proteomes" id="UP001140074"/>
    </source>
</evidence>
<dbReference type="Pfam" id="PF02458">
    <property type="entry name" value="Transferase"/>
    <property type="match status" value="1"/>
</dbReference>
<dbReference type="InterPro" id="IPR029262">
    <property type="entry name" value="RPOL_N"/>
</dbReference>
<evidence type="ECO:0000256" key="2">
    <source>
        <dbReference type="ARBA" id="ARBA00012418"/>
    </source>
</evidence>
<keyword evidence="4 10" id="KW-0808">Transferase</keyword>
<name>A0A9W8M2A4_9FUNG</name>
<evidence type="ECO:0000259" key="9">
    <source>
        <dbReference type="SMART" id="SM01311"/>
    </source>
</evidence>
<dbReference type="GO" id="GO:0034245">
    <property type="term" value="C:mitochondrial DNA-directed RNA polymerase complex"/>
    <property type="evidence" value="ECO:0007669"/>
    <property type="project" value="TreeGrafter"/>
</dbReference>
<comment type="similarity">
    <text evidence="1">Belongs to the phage and mitochondrial RNA polymerase family.</text>
</comment>
<evidence type="ECO:0000256" key="3">
    <source>
        <dbReference type="ARBA" id="ARBA00022478"/>
    </source>
</evidence>
<dbReference type="EC" id="2.7.7.6" evidence="2"/>
<dbReference type="PANTHER" id="PTHR10102:SF0">
    <property type="entry name" value="DNA-DIRECTED RNA POLYMERASE, MITOCHONDRIAL"/>
    <property type="match status" value="1"/>
</dbReference>
<comment type="catalytic activity">
    <reaction evidence="8">
        <text>RNA(n) + a ribonucleoside 5'-triphosphate = RNA(n+1) + diphosphate</text>
        <dbReference type="Rhea" id="RHEA:21248"/>
        <dbReference type="Rhea" id="RHEA-COMP:14527"/>
        <dbReference type="Rhea" id="RHEA-COMP:17342"/>
        <dbReference type="ChEBI" id="CHEBI:33019"/>
        <dbReference type="ChEBI" id="CHEBI:61557"/>
        <dbReference type="ChEBI" id="CHEBI:140395"/>
        <dbReference type="EC" id="2.7.7.6"/>
    </reaction>
</comment>
<evidence type="ECO:0000256" key="4">
    <source>
        <dbReference type="ARBA" id="ARBA00022679"/>
    </source>
</evidence>
<accession>A0A9W8M2A4</accession>
<dbReference type="Gene3D" id="1.10.150.20">
    <property type="entry name" value="5' to 3' exonuclease, C-terminal subdomain"/>
    <property type="match status" value="1"/>
</dbReference>
<dbReference type="Proteomes" id="UP001140074">
    <property type="component" value="Unassembled WGS sequence"/>
</dbReference>
<keyword evidence="7" id="KW-0804">Transcription</keyword>
<keyword evidence="5 10" id="KW-0548">Nucleotidyltransferase</keyword>
<organism evidence="10 11">
    <name type="scientific">Coemansia aciculifera</name>
    <dbReference type="NCBI Taxonomy" id="417176"/>
    <lineage>
        <taxon>Eukaryota</taxon>
        <taxon>Fungi</taxon>
        <taxon>Fungi incertae sedis</taxon>
        <taxon>Zoopagomycota</taxon>
        <taxon>Kickxellomycotina</taxon>
        <taxon>Kickxellomycetes</taxon>
        <taxon>Kickxellales</taxon>
        <taxon>Kickxellaceae</taxon>
        <taxon>Coemansia</taxon>
    </lineage>
</organism>
<dbReference type="Pfam" id="PF00940">
    <property type="entry name" value="RNA_pol"/>
    <property type="match status" value="1"/>
</dbReference>
<feature type="domain" description="DNA-directed RNA polymerase N-terminal" evidence="9">
    <location>
        <begin position="748"/>
        <end position="1072"/>
    </location>
</feature>
<dbReference type="GO" id="GO:0003899">
    <property type="term" value="F:DNA-directed RNA polymerase activity"/>
    <property type="evidence" value="ECO:0007669"/>
    <property type="project" value="UniProtKB-EC"/>
</dbReference>
<dbReference type="EMBL" id="JANBUY010000436">
    <property type="protein sequence ID" value="KAJ2859077.1"/>
    <property type="molecule type" value="Genomic_DNA"/>
</dbReference>